<dbReference type="CDD" id="cd07516">
    <property type="entry name" value="HAD_Pase"/>
    <property type="match status" value="1"/>
</dbReference>
<dbReference type="Proteomes" id="UP001315967">
    <property type="component" value="Chromosome"/>
</dbReference>
<dbReference type="PANTHER" id="PTHR10000">
    <property type="entry name" value="PHOSPHOSERINE PHOSPHATASE"/>
    <property type="match status" value="1"/>
</dbReference>
<dbReference type="NCBIfam" id="TIGR00099">
    <property type="entry name" value="Cof-subfamily"/>
    <property type="match status" value="1"/>
</dbReference>
<dbReference type="NCBIfam" id="TIGR01484">
    <property type="entry name" value="HAD-SF-IIB"/>
    <property type="match status" value="1"/>
</dbReference>
<accession>A0ABY5P3D9</accession>
<dbReference type="PANTHER" id="PTHR10000:SF8">
    <property type="entry name" value="HAD SUPERFAMILY HYDROLASE-LIKE, TYPE 3"/>
    <property type="match status" value="1"/>
</dbReference>
<evidence type="ECO:0000313" key="1">
    <source>
        <dbReference type="EMBL" id="UUX33232.1"/>
    </source>
</evidence>
<dbReference type="RefSeq" id="WP_313792735.1">
    <property type="nucleotide sequence ID" value="NZ_CP102453.1"/>
</dbReference>
<dbReference type="GO" id="GO:0016787">
    <property type="term" value="F:hydrolase activity"/>
    <property type="evidence" value="ECO:0007669"/>
    <property type="project" value="UniProtKB-KW"/>
</dbReference>
<gene>
    <name evidence="1" type="ORF">NRE15_09995</name>
</gene>
<dbReference type="SFLD" id="SFLDG01140">
    <property type="entry name" value="C2.B:_Phosphomannomutase_and_P"/>
    <property type="match status" value="1"/>
</dbReference>
<dbReference type="InterPro" id="IPR036412">
    <property type="entry name" value="HAD-like_sf"/>
</dbReference>
<reference evidence="1 2" key="1">
    <citation type="submission" date="2022-08" db="EMBL/GenBank/DDBJ databases">
        <title>Aerococcaceae sp. nov isolated from spoiled eye mask.</title>
        <authorList>
            <person name="Zhou G."/>
            <person name="Xie X.-B."/>
            <person name="Shi Q.-S."/>
            <person name="Wang Y.-S."/>
            <person name="Wen X."/>
            <person name="Peng H."/>
            <person name="Yang X.-J."/>
            <person name="Tao H.-B."/>
            <person name="Huang X.-M."/>
        </authorList>
    </citation>
    <scope>NUCLEOTIDE SEQUENCE [LARGE SCALE GENOMIC DNA]</scope>
    <source>
        <strain evidence="2">DM20194951</strain>
    </source>
</reference>
<name>A0ABY5P3D9_9LACT</name>
<keyword evidence="1" id="KW-0378">Hydrolase</keyword>
<dbReference type="PROSITE" id="PS01228">
    <property type="entry name" value="COF_1"/>
    <property type="match status" value="1"/>
</dbReference>
<keyword evidence="2" id="KW-1185">Reference proteome</keyword>
<dbReference type="Gene3D" id="3.40.50.1000">
    <property type="entry name" value="HAD superfamily/HAD-like"/>
    <property type="match status" value="1"/>
</dbReference>
<organism evidence="1 2">
    <name type="scientific">Fundicoccus culcitae</name>
    <dbReference type="NCBI Taxonomy" id="2969821"/>
    <lineage>
        <taxon>Bacteria</taxon>
        <taxon>Bacillati</taxon>
        <taxon>Bacillota</taxon>
        <taxon>Bacilli</taxon>
        <taxon>Lactobacillales</taxon>
        <taxon>Aerococcaceae</taxon>
        <taxon>Fundicoccus</taxon>
    </lineage>
</organism>
<proteinExistence type="predicted"/>
<protein>
    <submittedName>
        <fullName evidence="1">Cof-type HAD-IIB family hydrolase</fullName>
    </submittedName>
</protein>
<dbReference type="InterPro" id="IPR023214">
    <property type="entry name" value="HAD_sf"/>
</dbReference>
<dbReference type="PROSITE" id="PS01229">
    <property type="entry name" value="COF_2"/>
    <property type="match status" value="1"/>
</dbReference>
<dbReference type="InterPro" id="IPR006379">
    <property type="entry name" value="HAD-SF_hydro_IIB"/>
</dbReference>
<dbReference type="InterPro" id="IPR000150">
    <property type="entry name" value="Cof"/>
</dbReference>
<dbReference type="EMBL" id="CP102453">
    <property type="protein sequence ID" value="UUX33232.1"/>
    <property type="molecule type" value="Genomic_DNA"/>
</dbReference>
<dbReference type="Gene3D" id="3.30.1240.10">
    <property type="match status" value="1"/>
</dbReference>
<sequence>MQTPIELIAIDLDGTLLTDAKTLSQENIAAIEAAVALDKKVVICTGRTLPGVRRFIQQLPMHQSEQDEYLILNNGAVTHRLPNLEIIHEATLDHEALRQLMAIIPQSEAQGARLVAFDQEHFFMVSQAAPTELVIADAKTLASEITAISFEEIMKIPRIYKAMIIAPSDVLDKIQSELPETLADVTSVVRSQPIIIEFLPKDINKGVALKALAQQLNIPRQAIMALGDQLNDYEMLDYAGLGVKMANGVDGIDAVTQATTASNNDHGVAKAIKKYVLEPENKI</sequence>
<dbReference type="SUPFAM" id="SSF56784">
    <property type="entry name" value="HAD-like"/>
    <property type="match status" value="1"/>
</dbReference>
<dbReference type="SFLD" id="SFLDS00003">
    <property type="entry name" value="Haloacid_Dehalogenase"/>
    <property type="match status" value="1"/>
</dbReference>
<evidence type="ECO:0000313" key="2">
    <source>
        <dbReference type="Proteomes" id="UP001315967"/>
    </source>
</evidence>
<dbReference type="Pfam" id="PF08282">
    <property type="entry name" value="Hydrolase_3"/>
    <property type="match status" value="1"/>
</dbReference>